<protein>
    <submittedName>
        <fullName evidence="1">Uncharacterized protein</fullName>
    </submittedName>
</protein>
<gene>
    <name evidence="1" type="ORF">ABVK25_011281</name>
</gene>
<evidence type="ECO:0000313" key="1">
    <source>
        <dbReference type="EMBL" id="KAL2047826.1"/>
    </source>
</evidence>
<dbReference type="EMBL" id="JBHFEH010000092">
    <property type="protein sequence ID" value="KAL2047826.1"/>
    <property type="molecule type" value="Genomic_DNA"/>
</dbReference>
<dbReference type="Proteomes" id="UP001590951">
    <property type="component" value="Unassembled WGS sequence"/>
</dbReference>
<reference evidence="1 2" key="1">
    <citation type="submission" date="2024-09" db="EMBL/GenBank/DDBJ databases">
        <title>Rethinking Asexuality: The Enigmatic Case of Functional Sexual Genes in Lepraria (Stereocaulaceae).</title>
        <authorList>
            <person name="Doellman M."/>
            <person name="Sun Y."/>
            <person name="Barcenas-Pena A."/>
            <person name="Lumbsch H.T."/>
            <person name="Grewe F."/>
        </authorList>
    </citation>
    <scope>NUCLEOTIDE SEQUENCE [LARGE SCALE GENOMIC DNA]</scope>
    <source>
        <strain evidence="1 2">Grewe 0041</strain>
    </source>
</reference>
<name>A0ABR4ASK4_9LECA</name>
<accession>A0ABR4ASK4</accession>
<comment type="caution">
    <text evidence="1">The sequence shown here is derived from an EMBL/GenBank/DDBJ whole genome shotgun (WGS) entry which is preliminary data.</text>
</comment>
<evidence type="ECO:0000313" key="2">
    <source>
        <dbReference type="Proteomes" id="UP001590951"/>
    </source>
</evidence>
<sequence>MAIPVGTQGAPGYKGYVVEVLGAIPSSVRNITVALPLIASFPAAQSPTPVPGGKRREITFTVPGTNVSLIATLGTRQDASPIPVTAYEYTVSFMRYYISAKLNTTGDIPLDSIQDPFFWGIGYGAWL</sequence>
<organism evidence="1 2">
    <name type="scientific">Lepraria finkii</name>
    <dbReference type="NCBI Taxonomy" id="1340010"/>
    <lineage>
        <taxon>Eukaryota</taxon>
        <taxon>Fungi</taxon>
        <taxon>Dikarya</taxon>
        <taxon>Ascomycota</taxon>
        <taxon>Pezizomycotina</taxon>
        <taxon>Lecanoromycetes</taxon>
        <taxon>OSLEUM clade</taxon>
        <taxon>Lecanoromycetidae</taxon>
        <taxon>Lecanorales</taxon>
        <taxon>Lecanorineae</taxon>
        <taxon>Stereocaulaceae</taxon>
        <taxon>Lepraria</taxon>
    </lineage>
</organism>
<keyword evidence="2" id="KW-1185">Reference proteome</keyword>
<proteinExistence type="predicted"/>